<dbReference type="InterPro" id="IPR014729">
    <property type="entry name" value="Rossmann-like_a/b/a_fold"/>
</dbReference>
<evidence type="ECO:0000256" key="6">
    <source>
        <dbReference type="ARBA" id="ARBA00022888"/>
    </source>
</evidence>
<dbReference type="Pfam" id="PF13537">
    <property type="entry name" value="GATase_7"/>
    <property type="match status" value="1"/>
</dbReference>
<dbReference type="EMBL" id="DVKS01000222">
    <property type="protein sequence ID" value="HIT43053.1"/>
    <property type="molecule type" value="Genomic_DNA"/>
</dbReference>
<dbReference type="Gene3D" id="3.60.20.10">
    <property type="entry name" value="Glutamine Phosphoribosylpyrophosphate, subunit 1, domain 1"/>
    <property type="match status" value="1"/>
</dbReference>
<evidence type="ECO:0000256" key="10">
    <source>
        <dbReference type="PIRSR" id="PIRSR001589-2"/>
    </source>
</evidence>
<feature type="domain" description="Glutamine amidotransferase type-2" evidence="12">
    <location>
        <begin position="2"/>
        <end position="220"/>
    </location>
</feature>
<evidence type="ECO:0000313" key="14">
    <source>
        <dbReference type="Proteomes" id="UP000886860"/>
    </source>
</evidence>
<comment type="caution">
    <text evidence="13">The sequence shown here is derived from an EMBL/GenBank/DDBJ whole genome shotgun (WGS) entry which is preliminary data.</text>
</comment>
<evidence type="ECO:0000313" key="13">
    <source>
        <dbReference type="EMBL" id="HIT43053.1"/>
    </source>
</evidence>
<feature type="site" description="Important for beta-aspartyl-AMP intermediate formation" evidence="11">
    <location>
        <position position="382"/>
    </location>
</feature>
<comment type="catalytic activity">
    <reaction evidence="8">
        <text>L-aspartate + L-glutamine + ATP + H2O = L-asparagine + L-glutamate + AMP + diphosphate + H(+)</text>
        <dbReference type="Rhea" id="RHEA:12228"/>
        <dbReference type="ChEBI" id="CHEBI:15377"/>
        <dbReference type="ChEBI" id="CHEBI:15378"/>
        <dbReference type="ChEBI" id="CHEBI:29985"/>
        <dbReference type="ChEBI" id="CHEBI:29991"/>
        <dbReference type="ChEBI" id="CHEBI:30616"/>
        <dbReference type="ChEBI" id="CHEBI:33019"/>
        <dbReference type="ChEBI" id="CHEBI:58048"/>
        <dbReference type="ChEBI" id="CHEBI:58359"/>
        <dbReference type="ChEBI" id="CHEBI:456215"/>
        <dbReference type="EC" id="6.3.5.4"/>
    </reaction>
</comment>
<dbReference type="CDD" id="cd01991">
    <property type="entry name" value="Asn_synthase_B_C"/>
    <property type="match status" value="1"/>
</dbReference>
<dbReference type="GO" id="GO:0006529">
    <property type="term" value="P:asparagine biosynthetic process"/>
    <property type="evidence" value="ECO:0007669"/>
    <property type="project" value="UniProtKB-KW"/>
</dbReference>
<dbReference type="Proteomes" id="UP000886860">
    <property type="component" value="Unassembled WGS sequence"/>
</dbReference>
<keyword evidence="6 9" id="KW-0061">Asparagine biosynthesis</keyword>
<evidence type="ECO:0000256" key="1">
    <source>
        <dbReference type="ARBA" id="ARBA00005187"/>
    </source>
</evidence>
<dbReference type="PANTHER" id="PTHR43284:SF1">
    <property type="entry name" value="ASPARAGINE SYNTHETASE"/>
    <property type="match status" value="1"/>
</dbReference>
<proteinExistence type="inferred from homology"/>
<dbReference type="GO" id="GO:0005524">
    <property type="term" value="F:ATP binding"/>
    <property type="evidence" value="ECO:0007669"/>
    <property type="project" value="UniProtKB-KW"/>
</dbReference>
<evidence type="ECO:0000256" key="5">
    <source>
        <dbReference type="ARBA" id="ARBA00022840"/>
    </source>
</evidence>
<dbReference type="PROSITE" id="PS51278">
    <property type="entry name" value="GATASE_TYPE_2"/>
    <property type="match status" value="1"/>
</dbReference>
<dbReference type="Pfam" id="PF00733">
    <property type="entry name" value="Asn_synthase"/>
    <property type="match status" value="1"/>
</dbReference>
<evidence type="ECO:0000256" key="8">
    <source>
        <dbReference type="ARBA" id="ARBA00048741"/>
    </source>
</evidence>
<keyword evidence="7 9" id="KW-0315">Glutamine amidotransferase</keyword>
<feature type="binding site" evidence="10">
    <location>
        <position position="106"/>
    </location>
    <ligand>
        <name>L-glutamine</name>
        <dbReference type="ChEBI" id="CHEBI:58359"/>
    </ligand>
</feature>
<comment type="similarity">
    <text evidence="2">Belongs to the asparagine synthetase family.</text>
</comment>
<sequence>MCGFAGFCQPDRNFEENKEEVFGILNQMRRALWRRGPDDSGVWLSPHAGLSHARLSIIDPAGGRQPMIKETSHGPAVIAYNGELYNTAQLKKELKEKGWQFATASDTEVILSGYLEWGPDFVKRMNGIFALAIADCARKRLLLARDRAGVKPLFFARRETLFVFASEIKGLFAHPDITPALDHSGLQELFSIGPARIPGSGVFKGISEVLPGHMLLCEGGQIRDLCYWKLESRPHEDSLEKTLEKTRFLVRDSICRQMVSDVPICTFLSGGIDSSLVSAVCAEELKKQGQILHTFSFDFTGNDKNFQANAFQPSQDRPYAKIMAEHLGTCHHFLECSSQVLSDRLFDSVRAHDLPAMADVDASMLHFCSIVKESCKVALTGECADEIFGGYPWFHSSDAFRSPDFPWSKDIKPRQMLLKDEVIRSLDMENFSRQACLDSVARTPRLEGEAPLERRRREIFWLNLNWFMQTLLNRMDRASMYSGLEARVPFADHRIIEYLWNVPWEMKNYGNTPKGLLRHAADGLLPEKVLNRKKSPYPKTHDRVYEKILAGMMKNMMEDSSAPVMRYLDKNKIRTFLESPSDYGRPWYGQLMAGPQLMAYMLQVNFWMKEYHL</sequence>
<keyword evidence="13" id="KW-0436">Ligase</keyword>
<dbReference type="PIRSF" id="PIRSF001589">
    <property type="entry name" value="Asn_synthetase_glu-h"/>
    <property type="match status" value="1"/>
</dbReference>
<dbReference type="GO" id="GO:0005829">
    <property type="term" value="C:cytosol"/>
    <property type="evidence" value="ECO:0007669"/>
    <property type="project" value="TreeGrafter"/>
</dbReference>
<protein>
    <recommendedName>
        <fullName evidence="3">asparagine synthase (glutamine-hydrolyzing)</fullName>
        <ecNumber evidence="3">6.3.5.4</ecNumber>
    </recommendedName>
</protein>
<gene>
    <name evidence="13" type="primary">asnB</name>
    <name evidence="13" type="ORF">IAB60_13330</name>
</gene>
<organism evidence="13 14">
    <name type="scientific">Candidatus Caccovicinus merdipullorum</name>
    <dbReference type="NCBI Taxonomy" id="2840724"/>
    <lineage>
        <taxon>Bacteria</taxon>
        <taxon>Bacillati</taxon>
        <taxon>Bacillota</taxon>
        <taxon>Clostridia</taxon>
        <taxon>Eubacteriales</taxon>
        <taxon>Candidatus Caccovicinus</taxon>
    </lineage>
</organism>
<dbReference type="InterPro" id="IPR001962">
    <property type="entry name" value="Asn_synthase"/>
</dbReference>
<dbReference type="InterPro" id="IPR006426">
    <property type="entry name" value="Asn_synth_AEB"/>
</dbReference>
<reference evidence="13" key="2">
    <citation type="journal article" date="2021" name="PeerJ">
        <title>Extensive microbial diversity within the chicken gut microbiome revealed by metagenomics and culture.</title>
        <authorList>
            <person name="Gilroy R."/>
            <person name="Ravi A."/>
            <person name="Getino M."/>
            <person name="Pursley I."/>
            <person name="Horton D.L."/>
            <person name="Alikhan N.F."/>
            <person name="Baker D."/>
            <person name="Gharbi K."/>
            <person name="Hall N."/>
            <person name="Watson M."/>
            <person name="Adriaenssens E.M."/>
            <person name="Foster-Nyarko E."/>
            <person name="Jarju S."/>
            <person name="Secka A."/>
            <person name="Antonio M."/>
            <person name="Oren A."/>
            <person name="Chaudhuri R.R."/>
            <person name="La Ragione R."/>
            <person name="Hildebrand F."/>
            <person name="Pallen M.J."/>
        </authorList>
    </citation>
    <scope>NUCLEOTIDE SEQUENCE</scope>
    <source>
        <strain evidence="13">CHK123-3438</strain>
    </source>
</reference>
<dbReference type="InterPro" id="IPR029055">
    <property type="entry name" value="Ntn_hydrolases_N"/>
</dbReference>
<keyword evidence="4 10" id="KW-0547">Nucleotide-binding</keyword>
<dbReference type="EC" id="6.3.5.4" evidence="3"/>
<dbReference type="Gene3D" id="3.40.50.620">
    <property type="entry name" value="HUPs"/>
    <property type="match status" value="1"/>
</dbReference>
<dbReference type="NCBIfam" id="TIGR01536">
    <property type="entry name" value="asn_synth_AEB"/>
    <property type="match status" value="1"/>
</dbReference>
<dbReference type="SUPFAM" id="SSF56235">
    <property type="entry name" value="N-terminal nucleophile aminohydrolases (Ntn hydrolases)"/>
    <property type="match status" value="1"/>
</dbReference>
<reference evidence="13" key="1">
    <citation type="submission" date="2020-10" db="EMBL/GenBank/DDBJ databases">
        <authorList>
            <person name="Gilroy R."/>
        </authorList>
    </citation>
    <scope>NUCLEOTIDE SEQUENCE</scope>
    <source>
        <strain evidence="13">CHK123-3438</strain>
    </source>
</reference>
<evidence type="ECO:0000256" key="4">
    <source>
        <dbReference type="ARBA" id="ARBA00022741"/>
    </source>
</evidence>
<dbReference type="InterPro" id="IPR051786">
    <property type="entry name" value="ASN_synthetase/amidase"/>
</dbReference>
<keyword evidence="5 10" id="KW-0067">ATP-binding</keyword>
<dbReference type="SUPFAM" id="SSF52402">
    <property type="entry name" value="Adenine nucleotide alpha hydrolases-like"/>
    <property type="match status" value="1"/>
</dbReference>
<name>A0A9D1GKY2_9FIRM</name>
<evidence type="ECO:0000256" key="11">
    <source>
        <dbReference type="PIRSR" id="PIRSR001589-3"/>
    </source>
</evidence>
<dbReference type="GO" id="GO:0004066">
    <property type="term" value="F:asparagine synthase (glutamine-hydrolyzing) activity"/>
    <property type="evidence" value="ECO:0007669"/>
    <property type="project" value="UniProtKB-EC"/>
</dbReference>
<accession>A0A9D1GKY2</accession>
<feature type="active site" description="For GATase activity" evidence="9">
    <location>
        <position position="2"/>
    </location>
</feature>
<dbReference type="CDD" id="cd00712">
    <property type="entry name" value="AsnB"/>
    <property type="match status" value="1"/>
</dbReference>
<dbReference type="InterPro" id="IPR017932">
    <property type="entry name" value="GATase_2_dom"/>
</dbReference>
<evidence type="ECO:0000256" key="7">
    <source>
        <dbReference type="ARBA" id="ARBA00022962"/>
    </source>
</evidence>
<dbReference type="AlphaFoldDB" id="A0A9D1GKY2"/>
<dbReference type="InterPro" id="IPR033738">
    <property type="entry name" value="AsnB_N"/>
</dbReference>
<evidence type="ECO:0000256" key="9">
    <source>
        <dbReference type="PIRSR" id="PIRSR001589-1"/>
    </source>
</evidence>
<dbReference type="PANTHER" id="PTHR43284">
    <property type="entry name" value="ASPARAGINE SYNTHETASE (GLUTAMINE-HYDROLYZING)"/>
    <property type="match status" value="1"/>
</dbReference>
<evidence type="ECO:0000259" key="12">
    <source>
        <dbReference type="PROSITE" id="PS51278"/>
    </source>
</evidence>
<keyword evidence="9" id="KW-0028">Amino-acid biosynthesis</keyword>
<evidence type="ECO:0000256" key="2">
    <source>
        <dbReference type="ARBA" id="ARBA00005752"/>
    </source>
</evidence>
<comment type="pathway">
    <text evidence="1">Amino-acid biosynthesis; L-asparagine biosynthesis; L-asparagine from L-aspartate (L-Gln route): step 1/1.</text>
</comment>
<evidence type="ECO:0000256" key="3">
    <source>
        <dbReference type="ARBA" id="ARBA00012737"/>
    </source>
</evidence>